<evidence type="ECO:0000313" key="3">
    <source>
        <dbReference type="EMBL" id="KIM56765.1"/>
    </source>
</evidence>
<dbReference type="InParanoid" id="A0A0C3D7N8"/>
<dbReference type="AlphaFoldDB" id="A0A0C3D7N8"/>
<accession>A0A0C3D7N8</accession>
<proteinExistence type="predicted"/>
<feature type="region of interest" description="Disordered" evidence="1">
    <location>
        <begin position="141"/>
        <end position="186"/>
    </location>
</feature>
<sequence length="186" mass="20814">MDRPSWHFANMSSTLASRAHRDLATADPEKHPERSPSPSASIPLLFSVHHAHTYTRAYTSPQGPPKVANNRRSRRWATVFPRNPWDRIILLVFFCSLLIFGHALFGLGLADAGLAKVRGEFHELHWHPFAHAHPWRRLPEEGESGGMGLKLPAHAQAPPLRPQAQEELFPPQLHPDRPIVGGGPEL</sequence>
<dbReference type="HOGENOM" id="CLU_1455216_0_0_1"/>
<feature type="compositionally biased region" description="Basic and acidic residues" evidence="1">
    <location>
        <begin position="19"/>
        <end position="34"/>
    </location>
</feature>
<evidence type="ECO:0000256" key="2">
    <source>
        <dbReference type="SAM" id="Phobius"/>
    </source>
</evidence>
<feature type="region of interest" description="Disordered" evidence="1">
    <location>
        <begin position="1"/>
        <end position="39"/>
    </location>
</feature>
<evidence type="ECO:0000256" key="1">
    <source>
        <dbReference type="SAM" id="MobiDB-lite"/>
    </source>
</evidence>
<dbReference type="Proteomes" id="UP000053989">
    <property type="component" value="Unassembled WGS sequence"/>
</dbReference>
<reference evidence="4" key="2">
    <citation type="submission" date="2015-01" db="EMBL/GenBank/DDBJ databases">
        <title>Evolutionary Origins and Diversification of the Mycorrhizal Mutualists.</title>
        <authorList>
            <consortium name="DOE Joint Genome Institute"/>
            <consortium name="Mycorrhizal Genomics Consortium"/>
            <person name="Kohler A."/>
            <person name="Kuo A."/>
            <person name="Nagy L.G."/>
            <person name="Floudas D."/>
            <person name="Copeland A."/>
            <person name="Barry K.W."/>
            <person name="Cichocki N."/>
            <person name="Veneault-Fourrey C."/>
            <person name="LaButti K."/>
            <person name="Lindquist E.A."/>
            <person name="Lipzen A."/>
            <person name="Lundell T."/>
            <person name="Morin E."/>
            <person name="Murat C."/>
            <person name="Riley R."/>
            <person name="Ohm R."/>
            <person name="Sun H."/>
            <person name="Tunlid A."/>
            <person name="Henrissat B."/>
            <person name="Grigoriev I.V."/>
            <person name="Hibbett D.S."/>
            <person name="Martin F."/>
        </authorList>
    </citation>
    <scope>NUCLEOTIDE SEQUENCE [LARGE SCALE GENOMIC DNA]</scope>
    <source>
        <strain evidence="4">Foug A</strain>
    </source>
</reference>
<keyword evidence="4" id="KW-1185">Reference proteome</keyword>
<organism evidence="3 4">
    <name type="scientific">Scleroderma citrinum Foug A</name>
    <dbReference type="NCBI Taxonomy" id="1036808"/>
    <lineage>
        <taxon>Eukaryota</taxon>
        <taxon>Fungi</taxon>
        <taxon>Dikarya</taxon>
        <taxon>Basidiomycota</taxon>
        <taxon>Agaricomycotina</taxon>
        <taxon>Agaricomycetes</taxon>
        <taxon>Agaricomycetidae</taxon>
        <taxon>Boletales</taxon>
        <taxon>Sclerodermatineae</taxon>
        <taxon>Sclerodermataceae</taxon>
        <taxon>Scleroderma</taxon>
    </lineage>
</organism>
<name>A0A0C3D7N8_9AGAM</name>
<protein>
    <submittedName>
        <fullName evidence="3">Uncharacterized protein</fullName>
    </submittedName>
</protein>
<reference evidence="3 4" key="1">
    <citation type="submission" date="2014-04" db="EMBL/GenBank/DDBJ databases">
        <authorList>
            <consortium name="DOE Joint Genome Institute"/>
            <person name="Kuo A."/>
            <person name="Kohler A."/>
            <person name="Nagy L.G."/>
            <person name="Floudas D."/>
            <person name="Copeland A."/>
            <person name="Barry K.W."/>
            <person name="Cichocki N."/>
            <person name="Veneault-Fourrey C."/>
            <person name="LaButti K."/>
            <person name="Lindquist E.A."/>
            <person name="Lipzen A."/>
            <person name="Lundell T."/>
            <person name="Morin E."/>
            <person name="Murat C."/>
            <person name="Sun H."/>
            <person name="Tunlid A."/>
            <person name="Henrissat B."/>
            <person name="Grigoriev I.V."/>
            <person name="Hibbett D.S."/>
            <person name="Martin F."/>
            <person name="Nordberg H.P."/>
            <person name="Cantor M.N."/>
            <person name="Hua S.X."/>
        </authorList>
    </citation>
    <scope>NUCLEOTIDE SEQUENCE [LARGE SCALE GENOMIC DNA]</scope>
    <source>
        <strain evidence="3 4">Foug A</strain>
    </source>
</reference>
<gene>
    <name evidence="3" type="ORF">SCLCIDRAFT_204692</name>
</gene>
<keyword evidence="2" id="KW-0812">Transmembrane</keyword>
<feature type="transmembrane region" description="Helical" evidence="2">
    <location>
        <begin position="88"/>
        <end position="110"/>
    </location>
</feature>
<evidence type="ECO:0000313" key="4">
    <source>
        <dbReference type="Proteomes" id="UP000053989"/>
    </source>
</evidence>
<keyword evidence="2" id="KW-0472">Membrane</keyword>
<keyword evidence="2" id="KW-1133">Transmembrane helix</keyword>
<dbReference type="EMBL" id="KN822110">
    <property type="protein sequence ID" value="KIM56765.1"/>
    <property type="molecule type" value="Genomic_DNA"/>
</dbReference>